<evidence type="ECO:0000313" key="3">
    <source>
        <dbReference type="Proteomes" id="UP000724672"/>
    </source>
</evidence>
<keyword evidence="1" id="KW-0472">Membrane</keyword>
<feature type="transmembrane region" description="Helical" evidence="1">
    <location>
        <begin position="57"/>
        <end position="76"/>
    </location>
</feature>
<accession>A0A942Z9V8</accession>
<sequence length="183" mass="21600">MNKNIIIIGGIILIIHGIVLLTRRKFIEKGEFGYIFVMFISMTPLIMDTFEMEYGKYHLLGLLIVITPVWIMLIVLNRENYTIRNIKGEMVKSILIDILNEKDISYEEEKNKLILKNYKNKTIYCRGSFNSVDIKFREIRDLPFYKELKKELKIKIKRINQKTFPLSGLLHIFVGIVFIIIIL</sequence>
<feature type="transmembrane region" description="Helical" evidence="1">
    <location>
        <begin position="6"/>
        <end position="22"/>
    </location>
</feature>
<reference evidence="2" key="1">
    <citation type="submission" date="2019-12" db="EMBL/GenBank/DDBJ databases">
        <title>Clostridiaceae gen. nov. sp. nov., isolated from sediment in Xinjiang, China.</title>
        <authorList>
            <person name="Zhang R."/>
        </authorList>
    </citation>
    <scope>NUCLEOTIDE SEQUENCE</scope>
    <source>
        <strain evidence="2">D2Q-11</strain>
    </source>
</reference>
<proteinExistence type="predicted"/>
<gene>
    <name evidence="2" type="ORF">GOQ27_13955</name>
</gene>
<keyword evidence="3" id="KW-1185">Reference proteome</keyword>
<comment type="caution">
    <text evidence="2">The sequence shown here is derived from an EMBL/GenBank/DDBJ whole genome shotgun (WGS) entry which is preliminary data.</text>
</comment>
<keyword evidence="1" id="KW-0812">Transmembrane</keyword>
<evidence type="ECO:0000256" key="1">
    <source>
        <dbReference type="SAM" id="Phobius"/>
    </source>
</evidence>
<evidence type="ECO:0000313" key="2">
    <source>
        <dbReference type="EMBL" id="MBS4539574.1"/>
    </source>
</evidence>
<feature type="transmembrane region" description="Helical" evidence="1">
    <location>
        <begin position="34"/>
        <end position="51"/>
    </location>
</feature>
<dbReference type="RefSeq" id="WP_203367499.1">
    <property type="nucleotide sequence ID" value="NZ_WSFT01000053.1"/>
</dbReference>
<organism evidence="2 3">
    <name type="scientific">Anaeromonas frigoriresistens</name>
    <dbReference type="NCBI Taxonomy" id="2683708"/>
    <lineage>
        <taxon>Bacteria</taxon>
        <taxon>Bacillati</taxon>
        <taxon>Bacillota</taxon>
        <taxon>Tissierellia</taxon>
        <taxon>Tissierellales</taxon>
        <taxon>Thermohalobacteraceae</taxon>
        <taxon>Anaeromonas</taxon>
    </lineage>
</organism>
<dbReference type="EMBL" id="WSFT01000053">
    <property type="protein sequence ID" value="MBS4539574.1"/>
    <property type="molecule type" value="Genomic_DNA"/>
</dbReference>
<protein>
    <submittedName>
        <fullName evidence="2">Uncharacterized protein</fullName>
    </submittedName>
</protein>
<dbReference type="AlphaFoldDB" id="A0A942Z9V8"/>
<keyword evidence="1" id="KW-1133">Transmembrane helix</keyword>
<dbReference type="Proteomes" id="UP000724672">
    <property type="component" value="Unassembled WGS sequence"/>
</dbReference>
<feature type="transmembrane region" description="Helical" evidence="1">
    <location>
        <begin position="163"/>
        <end position="182"/>
    </location>
</feature>
<name>A0A942Z9V8_9FIRM</name>